<dbReference type="PANTHER" id="PTHR38696:SF1">
    <property type="entry name" value="MEDIATOR OF RNA POLYMERASE II TRANSCRIPTION SUBUNIT 13"/>
    <property type="match status" value="1"/>
</dbReference>
<dbReference type="Proteomes" id="UP000591131">
    <property type="component" value="Unassembled WGS sequence"/>
</dbReference>
<organism evidence="1 2">
    <name type="scientific">Perkinsus chesapeaki</name>
    <name type="common">Clam parasite</name>
    <name type="synonym">Perkinsus andrewsi</name>
    <dbReference type="NCBI Taxonomy" id="330153"/>
    <lineage>
        <taxon>Eukaryota</taxon>
        <taxon>Sar</taxon>
        <taxon>Alveolata</taxon>
        <taxon>Perkinsozoa</taxon>
        <taxon>Perkinsea</taxon>
        <taxon>Perkinsida</taxon>
        <taxon>Perkinsidae</taxon>
        <taxon>Perkinsus</taxon>
    </lineage>
</organism>
<comment type="caution">
    <text evidence="1">The sequence shown here is derived from an EMBL/GenBank/DDBJ whole genome shotgun (WGS) entry which is preliminary data.</text>
</comment>
<name>A0A7J6M5K3_PERCH</name>
<proteinExistence type="predicted"/>
<gene>
    <name evidence="1" type="ORF">FOL47_003867</name>
</gene>
<protein>
    <submittedName>
        <fullName evidence="1">Uncharacterized protein</fullName>
    </submittedName>
</protein>
<dbReference type="PANTHER" id="PTHR38696">
    <property type="entry name" value="MEDIATOR OF RNA POLYMERASE II TRANSCRIPTION SUBUNIT 13"/>
    <property type="match status" value="1"/>
</dbReference>
<dbReference type="AlphaFoldDB" id="A0A7J6M5K3"/>
<evidence type="ECO:0000313" key="2">
    <source>
        <dbReference type="Proteomes" id="UP000591131"/>
    </source>
</evidence>
<accession>A0A7J6M5K3</accession>
<reference evidence="1 2" key="1">
    <citation type="submission" date="2020-04" db="EMBL/GenBank/DDBJ databases">
        <title>Perkinsus chesapeaki whole genome sequence.</title>
        <authorList>
            <person name="Bogema D.R."/>
        </authorList>
    </citation>
    <scope>NUCLEOTIDE SEQUENCE [LARGE SCALE GENOMIC DNA]</scope>
    <source>
        <strain evidence="1">ATCC PRA-425</strain>
    </source>
</reference>
<keyword evidence="2" id="KW-1185">Reference proteome</keyword>
<evidence type="ECO:0000313" key="1">
    <source>
        <dbReference type="EMBL" id="KAF4666863.1"/>
    </source>
</evidence>
<sequence>MPAEANSEKDFYPLILSKSNNIYLSNSSPESLVNLIRDVLLLKWPQGIAEDATTNLDNGPFHRRWRNVAPDEGLFKFQLHGAPWKTETPGEAKEAYCLIGELVTTLQDHGWPVIGRFEVSPDDLLEVWLLHRSSARIAFEPGPPTVMSLLGAGDMLLACDDRDDLDEFIDSAKRGIETSWVVAKERDDCPGLHTIELTGQPWQASGHRLCMAQETIINTLVDLDNSSGYKLVNSTLADRHIDAKSTLTFRTRENGDDDDATTSTAYIGLGISGQSELRVIVPQDGLNNRDDVEAVRNLVDEKWCDGSKNEYFDGGSYHWQLVGQPWSSSSPALKAQGLLLLIRIIVILYERHFDPLASINCCIRLRKSPFGEDVNRRVALSASKMIIGIVEAMDKQGWKVALTADMRQAESLASSSVDSMSSSSVVYFVKDCQ</sequence>
<dbReference type="EMBL" id="JAAPAO010000224">
    <property type="protein sequence ID" value="KAF4666863.1"/>
    <property type="molecule type" value="Genomic_DNA"/>
</dbReference>